<reference evidence="1" key="1">
    <citation type="journal article" date="2020" name="mSystems">
        <title>Genome- and Community-Level Interaction Insights into Carbon Utilization and Element Cycling Functions of Hydrothermarchaeota in Hydrothermal Sediment.</title>
        <authorList>
            <person name="Zhou Z."/>
            <person name="Liu Y."/>
            <person name="Xu W."/>
            <person name="Pan J."/>
            <person name="Luo Z.H."/>
            <person name="Li M."/>
        </authorList>
    </citation>
    <scope>NUCLEOTIDE SEQUENCE [LARGE SCALE GENOMIC DNA]</scope>
    <source>
        <strain evidence="1">SpSt-402</strain>
    </source>
</reference>
<protein>
    <submittedName>
        <fullName evidence="1">Uncharacterized protein</fullName>
    </submittedName>
</protein>
<evidence type="ECO:0000313" key="1">
    <source>
        <dbReference type="EMBL" id="HGW93072.1"/>
    </source>
</evidence>
<dbReference type="EMBL" id="DSRD01000139">
    <property type="protein sequence ID" value="HGW93072.1"/>
    <property type="molecule type" value="Genomic_DNA"/>
</dbReference>
<proteinExistence type="predicted"/>
<gene>
    <name evidence="1" type="ORF">ENR47_02120</name>
</gene>
<dbReference type="AlphaFoldDB" id="A0A832H0X9"/>
<comment type="caution">
    <text evidence="1">The sequence shown here is derived from an EMBL/GenBank/DDBJ whole genome shotgun (WGS) entry which is preliminary data.</text>
</comment>
<sequence length="63" mass="6927">MLIAAQTVPLALPKTNGAYPNVNGWVPLRAIQEVPGHLSLLELQKYLEVSLDQQRAAVMVVNF</sequence>
<organism evidence="1">
    <name type="scientific">Oscillatoriales cyanobacterium SpSt-402</name>
    <dbReference type="NCBI Taxonomy" id="2282168"/>
    <lineage>
        <taxon>Bacteria</taxon>
        <taxon>Bacillati</taxon>
        <taxon>Cyanobacteriota</taxon>
        <taxon>Cyanophyceae</taxon>
        <taxon>Oscillatoriophycideae</taxon>
        <taxon>Oscillatoriales</taxon>
    </lineage>
</organism>
<accession>A0A832H0X9</accession>
<name>A0A832H0X9_9CYAN</name>